<evidence type="ECO:0008006" key="6">
    <source>
        <dbReference type="Google" id="ProtNLM"/>
    </source>
</evidence>
<comment type="caution">
    <text evidence="4">The sequence shown here is derived from an EMBL/GenBank/DDBJ whole genome shotgun (WGS) entry which is preliminary data.</text>
</comment>
<name>A0A8H4TD81_9HYPO</name>
<gene>
    <name evidence="4" type="ORF">FGADI_4317</name>
</gene>
<feature type="binding site" evidence="3">
    <location>
        <position position="111"/>
    </location>
    <ligand>
        <name>dimethylallyl diphosphate</name>
        <dbReference type="ChEBI" id="CHEBI:57623"/>
    </ligand>
</feature>
<dbReference type="EMBL" id="JABFAI010000094">
    <property type="protein sequence ID" value="KAF4955746.1"/>
    <property type="molecule type" value="Genomic_DNA"/>
</dbReference>
<dbReference type="CDD" id="cd13929">
    <property type="entry name" value="PT-DMATS_CymD"/>
    <property type="match status" value="1"/>
</dbReference>
<dbReference type="InterPro" id="IPR012148">
    <property type="entry name" value="ABBA_DMATS-like"/>
</dbReference>
<dbReference type="NCBIfam" id="TIGR03429">
    <property type="entry name" value="arom_pren_DMATS"/>
    <property type="match status" value="1"/>
</dbReference>
<feature type="binding site" evidence="3">
    <location>
        <position position="96"/>
    </location>
    <ligand>
        <name>L-tryptophan</name>
        <dbReference type="ChEBI" id="CHEBI:57912"/>
    </ligand>
</feature>
<organism evidence="4 5">
    <name type="scientific">Fusarium gaditjirri</name>
    <dbReference type="NCBI Taxonomy" id="282569"/>
    <lineage>
        <taxon>Eukaryota</taxon>
        <taxon>Fungi</taxon>
        <taxon>Dikarya</taxon>
        <taxon>Ascomycota</taxon>
        <taxon>Pezizomycotina</taxon>
        <taxon>Sordariomycetes</taxon>
        <taxon>Hypocreomycetidae</taxon>
        <taxon>Hypocreales</taxon>
        <taxon>Nectriaceae</taxon>
        <taxon>Fusarium</taxon>
        <taxon>Fusarium nisikadoi species complex</taxon>
    </lineage>
</organism>
<dbReference type="PIRSF" id="PIRSF000509">
    <property type="entry name" value="Trp_DMAT"/>
    <property type="match status" value="1"/>
</dbReference>
<dbReference type="OrthoDB" id="3354387at2759"/>
<keyword evidence="5" id="KW-1185">Reference proteome</keyword>
<feature type="binding site" evidence="3">
    <location>
        <position position="195"/>
    </location>
    <ligand>
        <name>dimethylallyl diphosphate</name>
        <dbReference type="ChEBI" id="CHEBI:57623"/>
    </ligand>
</feature>
<accession>A0A8H4TD81</accession>
<reference evidence="4" key="1">
    <citation type="journal article" date="2020" name="BMC Genomics">
        <title>Correction to: Identification and distribution of gene clusters required for synthesis of sphingolipid metabolism inhibitors in diverse species of the filamentous fungus Fusarium.</title>
        <authorList>
            <person name="Kim H.S."/>
            <person name="Lohmar J.M."/>
            <person name="Busman M."/>
            <person name="Brown D.W."/>
            <person name="Naumann T.A."/>
            <person name="Divon H.H."/>
            <person name="Lysoe E."/>
            <person name="Uhlig S."/>
            <person name="Proctor R.H."/>
        </authorList>
    </citation>
    <scope>NUCLEOTIDE SEQUENCE</scope>
    <source>
        <strain evidence="4">NRRL 45417</strain>
    </source>
</reference>
<feature type="binding site" evidence="3">
    <location>
        <position position="263"/>
    </location>
    <ligand>
        <name>dimethylallyl diphosphate</name>
        <dbReference type="ChEBI" id="CHEBI:57623"/>
    </ligand>
</feature>
<feature type="binding site" evidence="3">
    <location>
        <position position="261"/>
    </location>
    <ligand>
        <name>dimethylallyl diphosphate</name>
        <dbReference type="ChEBI" id="CHEBI:57623"/>
    </ligand>
</feature>
<dbReference type="AlphaFoldDB" id="A0A8H4TD81"/>
<dbReference type="PANTHER" id="PTHR40627">
    <property type="entry name" value="INDOLE PRENYLTRANSFERASE TDIB-RELATED"/>
    <property type="match status" value="1"/>
</dbReference>
<dbReference type="SFLD" id="SFLDG01162">
    <property type="entry name" value="I"/>
    <property type="match status" value="1"/>
</dbReference>
<protein>
    <recommendedName>
        <fullName evidence="6">Aromatic prenyltransferase</fullName>
    </recommendedName>
</protein>
<feature type="binding site" evidence="3">
    <location>
        <position position="193"/>
    </location>
    <ligand>
        <name>dimethylallyl diphosphate</name>
        <dbReference type="ChEBI" id="CHEBI:57623"/>
    </ligand>
</feature>
<evidence type="ECO:0000256" key="3">
    <source>
        <dbReference type="PIRSR" id="PIRSR000509-1"/>
    </source>
</evidence>
<keyword evidence="2" id="KW-0808">Transferase</keyword>
<feature type="binding site" evidence="3">
    <location>
        <position position="352"/>
    </location>
    <ligand>
        <name>dimethylallyl diphosphate</name>
        <dbReference type="ChEBI" id="CHEBI:57623"/>
    </ligand>
</feature>
<reference evidence="4" key="2">
    <citation type="submission" date="2020-05" db="EMBL/GenBank/DDBJ databases">
        <authorList>
            <person name="Kim H.-S."/>
            <person name="Proctor R.H."/>
            <person name="Brown D.W."/>
        </authorList>
    </citation>
    <scope>NUCLEOTIDE SEQUENCE</scope>
    <source>
        <strain evidence="4">NRRL 45417</strain>
    </source>
</reference>
<dbReference type="PANTHER" id="PTHR40627:SF4">
    <property type="entry name" value="PRENYLTRANSFERASE ASQH1-RELATED"/>
    <property type="match status" value="1"/>
</dbReference>
<evidence type="ECO:0000313" key="5">
    <source>
        <dbReference type="Proteomes" id="UP000604273"/>
    </source>
</evidence>
<dbReference type="SFLD" id="SFLDS00036">
    <property type="entry name" value="Aromatic_Prenyltransferase"/>
    <property type="match status" value="1"/>
</dbReference>
<evidence type="ECO:0000256" key="2">
    <source>
        <dbReference type="ARBA" id="ARBA00022679"/>
    </source>
</evidence>
<sequence length="435" mass="47813">MNDTTFTECPSGPSSWSIASQWLDPGAQSAPWWKLIGSQLCLLAQEARYPMEKQFEIILFLYAKVLPRVGPLHKGGKLNSPSRYTSLLTDDGTPFEYSWKWNSSISSPEIRYCIEAIGSQTGSPADPYNYLETEKLLTQDLTPCVPGLDLTWFHHFVKAFGIDQRQVASDNPNAPKASMFVAFEHVLKGVVVKAYFLPSAEAGSGGPPTFETFASAARGVLTNVAALDAALNNVKNNAMGIDLVPDMLAVDCVDPTKSRLKLYASSTATSFASIVSVMTLGGKISDIDRGIKELELLLRLVLGRETPLSWDDELEVHGVFDKGLAHDFDLYERITYYFDIAPSSKLPDVKLYIPVIRFGRSDAAVASGIGQYLRLRQRDQFHDGFVRALGAIGAGRLEESGHRLQTYLAVAFQRDGSLAITSYINPGVYHDDLKG</sequence>
<dbReference type="GO" id="GO:0009820">
    <property type="term" value="P:alkaloid metabolic process"/>
    <property type="evidence" value="ECO:0007669"/>
    <property type="project" value="InterPro"/>
</dbReference>
<comment type="similarity">
    <text evidence="1">Belongs to the tryptophan dimethylallyltransferase family.</text>
</comment>
<evidence type="ECO:0000313" key="4">
    <source>
        <dbReference type="EMBL" id="KAF4955746.1"/>
    </source>
</evidence>
<feature type="binding site" evidence="3">
    <location>
        <position position="259"/>
    </location>
    <ligand>
        <name>dimethylallyl diphosphate</name>
        <dbReference type="ChEBI" id="CHEBI:57623"/>
    </ligand>
</feature>
<proteinExistence type="inferred from homology"/>
<dbReference type="Proteomes" id="UP000604273">
    <property type="component" value="Unassembled WGS sequence"/>
</dbReference>
<dbReference type="InterPro" id="IPR017795">
    <property type="entry name" value="ABBA_NscD-like"/>
</dbReference>
<evidence type="ECO:0000256" key="1">
    <source>
        <dbReference type="ARBA" id="ARBA00010209"/>
    </source>
</evidence>
<dbReference type="GO" id="GO:0016765">
    <property type="term" value="F:transferase activity, transferring alkyl or aryl (other than methyl) groups"/>
    <property type="evidence" value="ECO:0007669"/>
    <property type="project" value="InterPro"/>
</dbReference>
<dbReference type="Pfam" id="PF11991">
    <property type="entry name" value="Trp_DMAT"/>
    <property type="match status" value="1"/>
</dbReference>
<dbReference type="InterPro" id="IPR033964">
    <property type="entry name" value="ABBA"/>
</dbReference>